<protein>
    <submittedName>
        <fullName evidence="2">Uncharacterized protein</fullName>
    </submittedName>
</protein>
<dbReference type="EMBL" id="SEYY01000504">
    <property type="protein sequence ID" value="KAB7507095.1"/>
    <property type="molecule type" value="Genomic_DNA"/>
</dbReference>
<name>A0A5N5TLP2_9CRUS</name>
<dbReference type="Proteomes" id="UP000326759">
    <property type="component" value="Unassembled WGS sequence"/>
</dbReference>
<proteinExistence type="predicted"/>
<dbReference type="AlphaFoldDB" id="A0A5N5TLP2"/>
<feature type="compositionally biased region" description="Low complexity" evidence="1">
    <location>
        <begin position="1"/>
        <end position="14"/>
    </location>
</feature>
<accession>A0A5N5TLP2</accession>
<gene>
    <name evidence="2" type="ORF">Anas_01553</name>
</gene>
<evidence type="ECO:0000313" key="3">
    <source>
        <dbReference type="Proteomes" id="UP000326759"/>
    </source>
</evidence>
<organism evidence="2 3">
    <name type="scientific">Armadillidium nasatum</name>
    <dbReference type="NCBI Taxonomy" id="96803"/>
    <lineage>
        <taxon>Eukaryota</taxon>
        <taxon>Metazoa</taxon>
        <taxon>Ecdysozoa</taxon>
        <taxon>Arthropoda</taxon>
        <taxon>Crustacea</taxon>
        <taxon>Multicrustacea</taxon>
        <taxon>Malacostraca</taxon>
        <taxon>Eumalacostraca</taxon>
        <taxon>Peracarida</taxon>
        <taxon>Isopoda</taxon>
        <taxon>Oniscidea</taxon>
        <taxon>Crinocheta</taxon>
        <taxon>Armadillidiidae</taxon>
        <taxon>Armadillidium</taxon>
    </lineage>
</organism>
<sequence>MADKNNNNNANPNEEQQEDIEIDEELLNFFRNGTDNRDGLNRERRTQDEISSLMEEIPFDDYDEFPPDDFDGEMWNIEYLSFIKVE</sequence>
<comment type="caution">
    <text evidence="2">The sequence shown here is derived from an EMBL/GenBank/DDBJ whole genome shotgun (WGS) entry which is preliminary data.</text>
</comment>
<feature type="region of interest" description="Disordered" evidence="1">
    <location>
        <begin position="1"/>
        <end position="20"/>
    </location>
</feature>
<keyword evidence="3" id="KW-1185">Reference proteome</keyword>
<evidence type="ECO:0000313" key="2">
    <source>
        <dbReference type="EMBL" id="KAB7507095.1"/>
    </source>
</evidence>
<evidence type="ECO:0000256" key="1">
    <source>
        <dbReference type="SAM" id="MobiDB-lite"/>
    </source>
</evidence>
<reference evidence="2 3" key="1">
    <citation type="journal article" date="2019" name="PLoS Biol.">
        <title>Sex chromosomes control vertical transmission of feminizing Wolbachia symbionts in an isopod.</title>
        <authorList>
            <person name="Becking T."/>
            <person name="Chebbi M.A."/>
            <person name="Giraud I."/>
            <person name="Moumen B."/>
            <person name="Laverre T."/>
            <person name="Caubet Y."/>
            <person name="Peccoud J."/>
            <person name="Gilbert C."/>
            <person name="Cordaux R."/>
        </authorList>
    </citation>
    <scope>NUCLEOTIDE SEQUENCE [LARGE SCALE GENOMIC DNA]</scope>
    <source>
        <strain evidence="2">ANa2</strain>
        <tissue evidence="2">Whole body excluding digestive tract and cuticle</tissue>
    </source>
</reference>